<evidence type="ECO:0000313" key="2">
    <source>
        <dbReference type="EMBL" id="CAK0864162.1"/>
    </source>
</evidence>
<evidence type="ECO:0000313" key="3">
    <source>
        <dbReference type="Proteomes" id="UP001189429"/>
    </source>
</evidence>
<evidence type="ECO:0000256" key="1">
    <source>
        <dbReference type="SAM" id="MobiDB-lite"/>
    </source>
</evidence>
<feature type="region of interest" description="Disordered" evidence="1">
    <location>
        <begin position="1"/>
        <end position="23"/>
    </location>
</feature>
<name>A0ABN9UVK9_9DINO</name>
<organism evidence="2 3">
    <name type="scientific">Prorocentrum cordatum</name>
    <dbReference type="NCBI Taxonomy" id="2364126"/>
    <lineage>
        <taxon>Eukaryota</taxon>
        <taxon>Sar</taxon>
        <taxon>Alveolata</taxon>
        <taxon>Dinophyceae</taxon>
        <taxon>Prorocentrales</taxon>
        <taxon>Prorocentraceae</taxon>
        <taxon>Prorocentrum</taxon>
    </lineage>
</organism>
<dbReference type="Proteomes" id="UP001189429">
    <property type="component" value="Unassembled WGS sequence"/>
</dbReference>
<feature type="non-terminal residue" evidence="2">
    <location>
        <position position="1"/>
    </location>
</feature>
<comment type="caution">
    <text evidence="2">The sequence shown here is derived from an EMBL/GenBank/DDBJ whole genome shotgun (WGS) entry which is preliminary data.</text>
</comment>
<sequence length="134" mass="14510">AAIGSSAQHAPLGGPAGLRAGSPQALGATLETFGQHVDQRIQGVEDKADWALRDADDLETGVHRQMVELKKKEDATDKALAELRKKHDETDKAVKDLRQRASPAPPPRGRAPQRLQQPAIPYEQRTVVRVGNLA</sequence>
<keyword evidence="3" id="KW-1185">Reference proteome</keyword>
<feature type="compositionally biased region" description="Basic and acidic residues" evidence="1">
    <location>
        <begin position="83"/>
        <end position="99"/>
    </location>
</feature>
<feature type="compositionally biased region" description="Low complexity" evidence="1">
    <location>
        <begin position="110"/>
        <end position="119"/>
    </location>
</feature>
<reference evidence="2" key="1">
    <citation type="submission" date="2023-10" db="EMBL/GenBank/DDBJ databases">
        <authorList>
            <person name="Chen Y."/>
            <person name="Shah S."/>
            <person name="Dougan E. K."/>
            <person name="Thang M."/>
            <person name="Chan C."/>
        </authorList>
    </citation>
    <scope>NUCLEOTIDE SEQUENCE [LARGE SCALE GENOMIC DNA]</scope>
</reference>
<protein>
    <submittedName>
        <fullName evidence="2">Uncharacterized protein</fullName>
    </submittedName>
</protein>
<dbReference type="EMBL" id="CAUYUJ010016337">
    <property type="protein sequence ID" value="CAK0864162.1"/>
    <property type="molecule type" value="Genomic_DNA"/>
</dbReference>
<gene>
    <name evidence="2" type="ORF">PCOR1329_LOCUS52116</name>
</gene>
<feature type="region of interest" description="Disordered" evidence="1">
    <location>
        <begin position="83"/>
        <end position="134"/>
    </location>
</feature>
<feature type="compositionally biased region" description="Low complexity" evidence="1">
    <location>
        <begin position="10"/>
        <end position="21"/>
    </location>
</feature>
<accession>A0ABN9UVK9</accession>
<proteinExistence type="predicted"/>